<feature type="domain" description="COR" evidence="2">
    <location>
        <begin position="2"/>
        <end position="141"/>
    </location>
</feature>
<keyword evidence="1" id="KW-0677">Repeat</keyword>
<protein>
    <recommendedName>
        <fullName evidence="2">COR domain-containing protein</fullName>
    </recommendedName>
</protein>
<reference evidence="3 4" key="1">
    <citation type="submission" date="2024-11" db="EMBL/GenBank/DDBJ databases">
        <title>Chromosome-level genome assembly of the freshwater bivalve Anodonta woodiana.</title>
        <authorList>
            <person name="Chen X."/>
        </authorList>
    </citation>
    <scope>NUCLEOTIDE SEQUENCE [LARGE SCALE GENOMIC DNA]</scope>
    <source>
        <strain evidence="3">MN2024</strain>
        <tissue evidence="3">Gills</tissue>
    </source>
</reference>
<dbReference type="EMBL" id="JBJQND010000009">
    <property type="protein sequence ID" value="KAL3866937.1"/>
    <property type="molecule type" value="Genomic_DNA"/>
</dbReference>
<evidence type="ECO:0000313" key="4">
    <source>
        <dbReference type="Proteomes" id="UP001634394"/>
    </source>
</evidence>
<evidence type="ECO:0000256" key="1">
    <source>
        <dbReference type="ARBA" id="ARBA00022737"/>
    </source>
</evidence>
<dbReference type="InterPro" id="IPR032171">
    <property type="entry name" value="COR-A"/>
</dbReference>
<dbReference type="Proteomes" id="UP001634394">
    <property type="component" value="Unassembled WGS sequence"/>
</dbReference>
<dbReference type="Pfam" id="PF16095">
    <property type="entry name" value="COR-A"/>
    <property type="match status" value="1"/>
</dbReference>
<comment type="caution">
    <text evidence="3">The sequence shown here is derived from an EMBL/GenBank/DDBJ whole genome shotgun (WGS) entry which is preliminary data.</text>
</comment>
<feature type="non-terminal residue" evidence="3">
    <location>
        <position position="1"/>
    </location>
</feature>
<sequence>IIEYSRVEEINNDRDVKIENPDELEVFLRFEHDLGNIVFFPTTKLREKVVLDPEWLMDGVKILMSPPQQVREDPVMYPQVHTFKETGRLAKSLIGAMWSACEHEDFHKNQDHLLDLLEKLSVIAKSVDQYGSVEKEYYWVPCVIYKSAPDHAKNPKLHEGMTMTSTLCFESTTKFIHIGVFHRLVASFLSNWAPAQDVEGGEYHIYHGCCEFHVDKCHNLLLVQNDYVILATVFRYSSGGEYPDNELCNAVRNLISLTLNDITSCICPNTMFDICVKCDKSSTDTIMGLHRISDKTEKRCICSSPRHTVQVQSLLKFWE</sequence>
<evidence type="ECO:0000313" key="3">
    <source>
        <dbReference type="EMBL" id="KAL3866937.1"/>
    </source>
</evidence>
<gene>
    <name evidence="3" type="ORF">ACJMK2_044184</name>
</gene>
<organism evidence="3 4">
    <name type="scientific">Sinanodonta woodiana</name>
    <name type="common">Chinese pond mussel</name>
    <name type="synonym">Anodonta woodiana</name>
    <dbReference type="NCBI Taxonomy" id="1069815"/>
    <lineage>
        <taxon>Eukaryota</taxon>
        <taxon>Metazoa</taxon>
        <taxon>Spiralia</taxon>
        <taxon>Lophotrochozoa</taxon>
        <taxon>Mollusca</taxon>
        <taxon>Bivalvia</taxon>
        <taxon>Autobranchia</taxon>
        <taxon>Heteroconchia</taxon>
        <taxon>Palaeoheterodonta</taxon>
        <taxon>Unionida</taxon>
        <taxon>Unionoidea</taxon>
        <taxon>Unionidae</taxon>
        <taxon>Unioninae</taxon>
        <taxon>Sinanodonta</taxon>
    </lineage>
</organism>
<feature type="non-terminal residue" evidence="3">
    <location>
        <position position="319"/>
    </location>
</feature>
<accession>A0ABD3VZA7</accession>
<keyword evidence="4" id="KW-1185">Reference proteome</keyword>
<dbReference type="AlphaFoldDB" id="A0ABD3VZA7"/>
<evidence type="ECO:0000259" key="2">
    <source>
        <dbReference type="Pfam" id="PF16095"/>
    </source>
</evidence>
<proteinExistence type="predicted"/>
<name>A0ABD3VZA7_SINWO</name>